<evidence type="ECO:0000256" key="1">
    <source>
        <dbReference type="ARBA" id="ARBA00004162"/>
    </source>
</evidence>
<evidence type="ECO:0000256" key="7">
    <source>
        <dbReference type="ARBA" id="ARBA00022989"/>
    </source>
</evidence>
<evidence type="ECO:0000256" key="9">
    <source>
        <dbReference type="ARBA" id="ARBA00023136"/>
    </source>
</evidence>
<keyword evidence="5" id="KW-0812">Transmembrane</keyword>
<organism evidence="10 11">
    <name type="scientific">Nocardioides jishulii</name>
    <dbReference type="NCBI Taxonomy" id="2575440"/>
    <lineage>
        <taxon>Bacteria</taxon>
        <taxon>Bacillati</taxon>
        <taxon>Actinomycetota</taxon>
        <taxon>Actinomycetes</taxon>
        <taxon>Propionibacteriales</taxon>
        <taxon>Nocardioidaceae</taxon>
        <taxon>Nocardioides</taxon>
    </lineage>
</organism>
<keyword evidence="9" id="KW-0472">Membrane</keyword>
<evidence type="ECO:0000256" key="3">
    <source>
        <dbReference type="ARBA" id="ARBA00022448"/>
    </source>
</evidence>
<accession>A0A4U2YMR2</accession>
<dbReference type="Pfam" id="PF02699">
    <property type="entry name" value="YajC"/>
    <property type="match status" value="1"/>
</dbReference>
<comment type="similarity">
    <text evidence="2">Belongs to the YajC family.</text>
</comment>
<evidence type="ECO:0000256" key="5">
    <source>
        <dbReference type="ARBA" id="ARBA00022692"/>
    </source>
</evidence>
<comment type="subcellular location">
    <subcellularLocation>
        <location evidence="1">Cell membrane</location>
        <topology evidence="1">Single-pass membrane protein</topology>
    </subcellularLocation>
</comment>
<proteinExistence type="inferred from homology"/>
<dbReference type="SMART" id="SM01323">
    <property type="entry name" value="YajC"/>
    <property type="match status" value="1"/>
</dbReference>
<evidence type="ECO:0000256" key="2">
    <source>
        <dbReference type="ARBA" id="ARBA00006742"/>
    </source>
</evidence>
<protein>
    <submittedName>
        <fullName evidence="10">Preprotein translocase subunit YajC</fullName>
    </submittedName>
</protein>
<dbReference type="Proteomes" id="UP000307808">
    <property type="component" value="Unassembled WGS sequence"/>
</dbReference>
<evidence type="ECO:0000256" key="6">
    <source>
        <dbReference type="ARBA" id="ARBA00022927"/>
    </source>
</evidence>
<dbReference type="NCBIfam" id="TIGR00739">
    <property type="entry name" value="yajC"/>
    <property type="match status" value="1"/>
</dbReference>
<dbReference type="OrthoDB" id="3711957at2"/>
<evidence type="ECO:0000256" key="8">
    <source>
        <dbReference type="ARBA" id="ARBA00023010"/>
    </source>
</evidence>
<dbReference type="InterPro" id="IPR003849">
    <property type="entry name" value="Preprotein_translocase_YajC"/>
</dbReference>
<keyword evidence="8" id="KW-0811">Translocation</keyword>
<keyword evidence="4" id="KW-1003">Cell membrane</keyword>
<dbReference type="PANTHER" id="PTHR33909">
    <property type="entry name" value="SEC TRANSLOCON ACCESSORY COMPLEX SUBUNIT YAJC"/>
    <property type="match status" value="1"/>
</dbReference>
<keyword evidence="11" id="KW-1185">Reference proteome</keyword>
<evidence type="ECO:0000313" key="11">
    <source>
        <dbReference type="Proteomes" id="UP000307808"/>
    </source>
</evidence>
<name>A0A4U2YMR2_9ACTN</name>
<comment type="caution">
    <text evidence="10">The sequence shown here is derived from an EMBL/GenBank/DDBJ whole genome shotgun (WGS) entry which is preliminary data.</text>
</comment>
<reference evidence="10 11" key="1">
    <citation type="submission" date="2019-04" db="EMBL/GenBank/DDBJ databases">
        <authorList>
            <person name="Dong K."/>
        </authorList>
    </citation>
    <scope>NUCLEOTIDE SEQUENCE [LARGE SCALE GENOMIC DNA]</scope>
    <source>
        <strain evidence="11">dk3543</strain>
    </source>
</reference>
<dbReference type="PANTHER" id="PTHR33909:SF1">
    <property type="entry name" value="SEC TRANSLOCON ACCESSORY COMPLEX SUBUNIT YAJC"/>
    <property type="match status" value="1"/>
</dbReference>
<keyword evidence="3" id="KW-0813">Transport</keyword>
<gene>
    <name evidence="10" type="primary">yajC</name>
    <name evidence="10" type="ORF">FC770_07445</name>
</gene>
<evidence type="ECO:0000256" key="4">
    <source>
        <dbReference type="ARBA" id="ARBA00022475"/>
    </source>
</evidence>
<dbReference type="EMBL" id="SZPY01000002">
    <property type="protein sequence ID" value="TKI62240.1"/>
    <property type="molecule type" value="Genomic_DNA"/>
</dbReference>
<keyword evidence="7" id="KW-1133">Transmembrane helix</keyword>
<dbReference type="RefSeq" id="WP_137065509.1">
    <property type="nucleotide sequence ID" value="NZ_CP040748.1"/>
</dbReference>
<sequence length="92" mass="10044">MEYLPLVAIALVFWLLIVRPASKRQKQVQRLQAGLKVGDKVVLTSGIFAEITELADDRARVRVADGVEIEVARGAIAAVEAPEPAPETHEEL</sequence>
<evidence type="ECO:0000313" key="10">
    <source>
        <dbReference type="EMBL" id="TKI62240.1"/>
    </source>
</evidence>
<dbReference type="GO" id="GO:0015031">
    <property type="term" value="P:protein transport"/>
    <property type="evidence" value="ECO:0007669"/>
    <property type="project" value="UniProtKB-KW"/>
</dbReference>
<dbReference type="AlphaFoldDB" id="A0A4U2YMR2"/>
<dbReference type="GO" id="GO:0005886">
    <property type="term" value="C:plasma membrane"/>
    <property type="evidence" value="ECO:0007669"/>
    <property type="project" value="UniProtKB-SubCell"/>
</dbReference>
<keyword evidence="6" id="KW-0653">Protein transport</keyword>